<dbReference type="Gene3D" id="2.40.30.170">
    <property type="match status" value="1"/>
</dbReference>
<dbReference type="GO" id="GO:0015679">
    <property type="term" value="P:plasma membrane copper ion transport"/>
    <property type="evidence" value="ECO:0007669"/>
    <property type="project" value="TreeGrafter"/>
</dbReference>
<dbReference type="EMBL" id="SHMQ01000020">
    <property type="protein sequence ID" value="RZV38346.1"/>
    <property type="molecule type" value="Genomic_DNA"/>
</dbReference>
<evidence type="ECO:0000313" key="5">
    <source>
        <dbReference type="Proteomes" id="UP000322454"/>
    </source>
</evidence>
<dbReference type="Pfam" id="PF25954">
    <property type="entry name" value="Beta-barrel_RND_2"/>
    <property type="match status" value="1"/>
</dbReference>
<reference evidence="4 5" key="1">
    <citation type="submission" date="2019-01" db="EMBL/GenBank/DDBJ databases">
        <title>Insights into ecological role of a new deltaproteobacterial order Candidatus Sinidesulfobacterales (Sva0485) by metagenomics and metatranscriptomics.</title>
        <authorList>
            <person name="Tan S."/>
            <person name="Liu J."/>
            <person name="Fang Y."/>
            <person name="Hedlund B."/>
            <person name="Lian Z.-H."/>
            <person name="Huang L.-Y."/>
            <person name="Li J.-T."/>
            <person name="Huang L.-N."/>
            <person name="Li W.-J."/>
            <person name="Jiang H.-C."/>
            <person name="Dong H.-L."/>
            <person name="Shu W.-S."/>
        </authorList>
    </citation>
    <scope>NUCLEOTIDE SEQUENCE [LARGE SCALE GENOMIC DNA]</scope>
    <source>
        <strain evidence="4">AP4</strain>
    </source>
</reference>
<keyword evidence="2" id="KW-0472">Membrane</keyword>
<comment type="caution">
    <text evidence="4">The sequence shown here is derived from an EMBL/GenBank/DDBJ whole genome shotgun (WGS) entry which is preliminary data.</text>
</comment>
<proteinExistence type="predicted"/>
<dbReference type="Gene3D" id="2.40.420.20">
    <property type="match status" value="1"/>
</dbReference>
<dbReference type="GO" id="GO:0060003">
    <property type="term" value="P:copper ion export"/>
    <property type="evidence" value="ECO:0007669"/>
    <property type="project" value="TreeGrafter"/>
</dbReference>
<evidence type="ECO:0000256" key="1">
    <source>
        <dbReference type="ARBA" id="ARBA00022448"/>
    </source>
</evidence>
<evidence type="ECO:0000256" key="2">
    <source>
        <dbReference type="SAM" id="Phobius"/>
    </source>
</evidence>
<sequence length="405" mass="46832">MFKIKKIFNGVKTTAAKNKLIISAVLVAIPVILFIAYRFFIMPVIYYNKKLYNFYNYNIGIGKSSKIHLLKLDNIKKIKPYFRTIKEIKVFPTIRASGRTTFASPLVRIISLKFGGYISKIYADKAGIKVHKGMPLFLLYSPSLIDAENDYVLDYKNYLRLKNTSFKSQAETIYLSAEKKLLFWGINKYQLKKIEKDNKIIKQIPIYSPINGIVFKKLISDGGYVKPSARLYELADISKLWMKIFINVRDLKFIHIGKRVSLRFTYYGNTIFHGIISYIYPYTFKKGKFIKARISIDNKKDILKINSYGNVYIKMPYSKRLVVPISAVAHIDHKDIVLIYNKNKNVFQAKSIIVGTRYGSYYSVIEGLKSNETVVDLKNLNKVSVNKAEKIYHYLILSSVKIKSL</sequence>
<feature type="domain" description="CusB-like beta-barrel" evidence="3">
    <location>
        <begin position="240"/>
        <end position="312"/>
    </location>
</feature>
<dbReference type="Proteomes" id="UP000322454">
    <property type="component" value="Unassembled WGS sequence"/>
</dbReference>
<protein>
    <submittedName>
        <fullName evidence="4">Efflux RND transporter periplasmic adaptor subunit</fullName>
    </submittedName>
</protein>
<feature type="transmembrane region" description="Helical" evidence="2">
    <location>
        <begin position="20"/>
        <end position="40"/>
    </location>
</feature>
<dbReference type="PANTHER" id="PTHR30097">
    <property type="entry name" value="CATION EFFLUX SYSTEM PROTEIN CUSB"/>
    <property type="match status" value="1"/>
</dbReference>
<dbReference type="InterPro" id="IPR051909">
    <property type="entry name" value="MFP_Cation_Efflux"/>
</dbReference>
<gene>
    <name evidence="4" type="ORF">EVJ48_07285</name>
</gene>
<keyword evidence="1" id="KW-0813">Transport</keyword>
<accession>A0A520XB02</accession>
<dbReference type="AlphaFoldDB" id="A0A520XB02"/>
<dbReference type="GO" id="GO:0030288">
    <property type="term" value="C:outer membrane-bounded periplasmic space"/>
    <property type="evidence" value="ECO:0007669"/>
    <property type="project" value="TreeGrafter"/>
</dbReference>
<keyword evidence="2" id="KW-0812">Transmembrane</keyword>
<dbReference type="PANTHER" id="PTHR30097:SF15">
    <property type="entry name" value="CATION EFFLUX SYSTEM PROTEIN CUSB"/>
    <property type="match status" value="1"/>
</dbReference>
<organism evidence="4 5">
    <name type="scientific">Candidatus Acidulodesulfobacterium acidiphilum</name>
    <dbReference type="NCBI Taxonomy" id="2597224"/>
    <lineage>
        <taxon>Bacteria</taxon>
        <taxon>Deltaproteobacteria</taxon>
        <taxon>Candidatus Acidulodesulfobacterales</taxon>
        <taxon>Candidatus Acidulodesulfobacterium</taxon>
    </lineage>
</organism>
<dbReference type="SUPFAM" id="SSF111369">
    <property type="entry name" value="HlyD-like secretion proteins"/>
    <property type="match status" value="1"/>
</dbReference>
<dbReference type="GO" id="GO:0046914">
    <property type="term" value="F:transition metal ion binding"/>
    <property type="evidence" value="ECO:0007669"/>
    <property type="project" value="TreeGrafter"/>
</dbReference>
<evidence type="ECO:0000313" key="4">
    <source>
        <dbReference type="EMBL" id="RZV38346.1"/>
    </source>
</evidence>
<evidence type="ECO:0000259" key="3">
    <source>
        <dbReference type="Pfam" id="PF25954"/>
    </source>
</evidence>
<name>A0A520XB02_9DELT</name>
<keyword evidence="2" id="KW-1133">Transmembrane helix</keyword>
<dbReference type="InterPro" id="IPR058792">
    <property type="entry name" value="Beta-barrel_RND_2"/>
</dbReference>